<evidence type="ECO:0000259" key="2">
    <source>
        <dbReference type="Pfam" id="PF04282"/>
    </source>
</evidence>
<comment type="caution">
    <text evidence="3">The sequence shown here is derived from an EMBL/GenBank/DDBJ whole genome shotgun (WGS) entry which is preliminary data.</text>
</comment>
<dbReference type="NCBIfam" id="TIGR00229">
    <property type="entry name" value="sensory_box"/>
    <property type="match status" value="1"/>
</dbReference>
<reference evidence="3" key="1">
    <citation type="journal article" date="2020" name="mSystems">
        <title>Genome- and Community-Level Interaction Insights into Carbon Utilization and Element Cycling Functions of Hydrothermarchaeota in Hydrothermal Sediment.</title>
        <authorList>
            <person name="Zhou Z."/>
            <person name="Liu Y."/>
            <person name="Xu W."/>
            <person name="Pan J."/>
            <person name="Luo Z.H."/>
            <person name="Li M."/>
        </authorList>
    </citation>
    <scope>NUCLEOTIDE SEQUENCE [LARGE SCALE GENOMIC DNA]</scope>
    <source>
        <strain evidence="3">SpSt-780</strain>
    </source>
</reference>
<organism evidence="3">
    <name type="scientific">candidate division WOR-3 bacterium</name>
    <dbReference type="NCBI Taxonomy" id="2052148"/>
    <lineage>
        <taxon>Bacteria</taxon>
        <taxon>Bacteria division WOR-3</taxon>
    </lineage>
</organism>
<dbReference type="InterPro" id="IPR007380">
    <property type="entry name" value="DUF438"/>
</dbReference>
<protein>
    <submittedName>
        <fullName evidence="3">DUF438 domain-containing protein</fullName>
    </submittedName>
</protein>
<name>A0A7C4U7E3_UNCW3</name>
<proteinExistence type="predicted"/>
<accession>A0A7C4U7E3</accession>
<dbReference type="Gene3D" id="1.20.120.520">
    <property type="entry name" value="nmb1532 protein domain like"/>
    <property type="match status" value="1"/>
</dbReference>
<dbReference type="Pfam" id="PF13596">
    <property type="entry name" value="PAS_10"/>
    <property type="match status" value="1"/>
</dbReference>
<dbReference type="PANTHER" id="PTHR39966">
    <property type="entry name" value="BLL2471 PROTEIN-RELATED"/>
    <property type="match status" value="1"/>
</dbReference>
<dbReference type="PANTHER" id="PTHR39966:SF3">
    <property type="entry name" value="DUF438 DOMAIN-CONTAINING PROTEIN"/>
    <property type="match status" value="1"/>
</dbReference>
<dbReference type="AlphaFoldDB" id="A0A7C4U7E3"/>
<dbReference type="Pfam" id="PF01814">
    <property type="entry name" value="Hemerythrin"/>
    <property type="match status" value="1"/>
</dbReference>
<dbReference type="InterPro" id="IPR035965">
    <property type="entry name" value="PAS-like_dom_sf"/>
</dbReference>
<feature type="domain" description="DUF438" evidence="2">
    <location>
        <begin position="15"/>
        <end position="80"/>
    </location>
</feature>
<sequence length="397" mass="47364">MSEIFGRKDLKKERLKEMVRRLHSGEDVNKVKEEFKELLKGLAPNEITEIEEELIKEGMPRDEIQKLCDVHISIFKESLESFQHITEEGHPVHTLMEEHRILLDFAGKLYNIISKMKDYKEIEEINHIIEHLKDSESHYVREENVLFPYLEKHGITQPPAIMWSEHNEIRKRKKEIYDIFENYKNKGFEEFLKRMKEATMNLLELLQSHFYKENNILFPTALKVIGESEWIHIRNQFDELGYCCFTPKFAGESKEKRTYKEEKEDGKIVFETGSFYKDEIETLLNTLPVDITFVDRDDTVRYFSQSKDRIFPRTKAVIGRKVQMCHPKESVDRVQRIIDDFKNNKRDLAEFWINLKGRLVYIRYFAVRKNGEYLGTLEVTQDITDIKKIEGEKRLLD</sequence>
<dbReference type="InterPro" id="IPR012312">
    <property type="entry name" value="Hemerythrin-like"/>
</dbReference>
<evidence type="ECO:0000313" key="3">
    <source>
        <dbReference type="EMBL" id="HGW91897.1"/>
    </source>
</evidence>
<dbReference type="SUPFAM" id="SSF55785">
    <property type="entry name" value="PYP-like sensor domain (PAS domain)"/>
    <property type="match status" value="1"/>
</dbReference>
<gene>
    <name evidence="3" type="ORF">ENV67_05080</name>
</gene>
<dbReference type="EMBL" id="DTHG01000064">
    <property type="protein sequence ID" value="HGW91897.1"/>
    <property type="molecule type" value="Genomic_DNA"/>
</dbReference>
<feature type="domain" description="Hemerythrin-like" evidence="1">
    <location>
        <begin position="90"/>
        <end position="221"/>
    </location>
</feature>
<evidence type="ECO:0000259" key="1">
    <source>
        <dbReference type="Pfam" id="PF01814"/>
    </source>
</evidence>
<dbReference type="GO" id="GO:0005886">
    <property type="term" value="C:plasma membrane"/>
    <property type="evidence" value="ECO:0007669"/>
    <property type="project" value="TreeGrafter"/>
</dbReference>
<dbReference type="InterPro" id="IPR000014">
    <property type="entry name" value="PAS"/>
</dbReference>
<dbReference type="Pfam" id="PF04282">
    <property type="entry name" value="DUF438"/>
    <property type="match status" value="1"/>
</dbReference>
<dbReference type="Gene3D" id="3.30.450.20">
    <property type="entry name" value="PAS domain"/>
    <property type="match status" value="1"/>
</dbReference>